<dbReference type="RefSeq" id="WP_161101659.1">
    <property type="nucleotide sequence ID" value="NZ_JBHLYI010000012.1"/>
</dbReference>
<dbReference type="InterPro" id="IPR013968">
    <property type="entry name" value="PKS_KR"/>
</dbReference>
<keyword evidence="11" id="KW-1185">Reference proteome</keyword>
<evidence type="ECO:0000256" key="5">
    <source>
        <dbReference type="ARBA" id="ARBA00023315"/>
    </source>
</evidence>
<evidence type="ECO:0000256" key="4">
    <source>
        <dbReference type="ARBA" id="ARBA00023268"/>
    </source>
</evidence>
<feature type="active site" description="Proton acceptor; for dehydratase activity" evidence="6">
    <location>
        <position position="1912"/>
    </location>
</feature>
<dbReference type="InterPro" id="IPR020843">
    <property type="entry name" value="ER"/>
</dbReference>
<dbReference type="InterPro" id="IPR049551">
    <property type="entry name" value="PKS_DH_C"/>
</dbReference>
<dbReference type="PROSITE" id="PS52019">
    <property type="entry name" value="PKS_MFAS_DH"/>
    <property type="match status" value="2"/>
</dbReference>
<evidence type="ECO:0000313" key="11">
    <source>
        <dbReference type="Proteomes" id="UP000431901"/>
    </source>
</evidence>
<dbReference type="InterPro" id="IPR032821">
    <property type="entry name" value="PKS_assoc"/>
</dbReference>
<dbReference type="SUPFAM" id="SSF50129">
    <property type="entry name" value="GroES-like"/>
    <property type="match status" value="1"/>
</dbReference>
<dbReference type="FunFam" id="3.40.366.10:FF:000002">
    <property type="entry name" value="Probable polyketide synthase 2"/>
    <property type="match status" value="3"/>
</dbReference>
<dbReference type="InterPro" id="IPR002364">
    <property type="entry name" value="Quin_OxRdtase/zeta-crystal_CS"/>
</dbReference>
<dbReference type="Gene3D" id="3.10.129.110">
    <property type="entry name" value="Polyketide synthase dehydratase"/>
    <property type="match status" value="2"/>
</dbReference>
<feature type="domain" description="Ketosynthase family 3 (KS3)" evidence="8">
    <location>
        <begin position="2712"/>
        <end position="3136"/>
    </location>
</feature>
<dbReference type="SUPFAM" id="SSF53901">
    <property type="entry name" value="Thiolase-like"/>
    <property type="match status" value="3"/>
</dbReference>
<feature type="active site" description="Proton acceptor; for dehydratase activity" evidence="6">
    <location>
        <position position="3632"/>
    </location>
</feature>
<dbReference type="InterPro" id="IPR020841">
    <property type="entry name" value="PKS_Beta-ketoAc_synthase_dom"/>
</dbReference>
<dbReference type="PROSITE" id="PS50075">
    <property type="entry name" value="CARRIER"/>
    <property type="match status" value="3"/>
</dbReference>
<dbReference type="InterPro" id="IPR055123">
    <property type="entry name" value="SpnB-like_Rossmann"/>
</dbReference>
<feature type="active site" description="Proton donor; for dehydratase activity" evidence="6">
    <location>
        <position position="3788"/>
    </location>
</feature>
<dbReference type="SUPFAM" id="SSF55048">
    <property type="entry name" value="Probable ACP-binding domain of malonyl-CoA ACP transacylase"/>
    <property type="match status" value="3"/>
</dbReference>
<evidence type="ECO:0000256" key="3">
    <source>
        <dbReference type="ARBA" id="ARBA00022679"/>
    </source>
</evidence>
<dbReference type="PROSITE" id="PS01162">
    <property type="entry name" value="QOR_ZETA_CRYSTAL"/>
    <property type="match status" value="1"/>
</dbReference>
<dbReference type="InterPro" id="IPR013154">
    <property type="entry name" value="ADH-like_N"/>
</dbReference>
<dbReference type="FunFam" id="3.90.180.10:FF:000032">
    <property type="entry name" value="Probable polyketide synthase pks1"/>
    <property type="match status" value="1"/>
</dbReference>
<feature type="region of interest" description="N-terminal hotdog fold" evidence="6">
    <location>
        <begin position="1879"/>
        <end position="2002"/>
    </location>
</feature>
<dbReference type="Pfam" id="PF13602">
    <property type="entry name" value="ADH_zinc_N_2"/>
    <property type="match status" value="1"/>
</dbReference>
<feature type="domain" description="Ketosynthase family 3 (KS3)" evidence="8">
    <location>
        <begin position="16"/>
        <end position="438"/>
    </location>
</feature>
<dbReference type="InterPro" id="IPR006162">
    <property type="entry name" value="Ppantetheine_attach_site"/>
</dbReference>
<feature type="region of interest" description="C-terminal hotdog fold" evidence="6">
    <location>
        <begin position="3733"/>
        <end position="3865"/>
    </location>
</feature>
<dbReference type="Pfam" id="PF02801">
    <property type="entry name" value="Ketoacyl-synt_C"/>
    <property type="match status" value="3"/>
</dbReference>
<keyword evidence="4" id="KW-0511">Multifunctional enzyme</keyword>
<dbReference type="GO" id="GO:0004312">
    <property type="term" value="F:fatty acid synthase activity"/>
    <property type="evidence" value="ECO:0007669"/>
    <property type="project" value="TreeGrafter"/>
</dbReference>
<dbReference type="GO" id="GO:0006633">
    <property type="term" value="P:fatty acid biosynthetic process"/>
    <property type="evidence" value="ECO:0007669"/>
    <property type="project" value="InterPro"/>
</dbReference>
<dbReference type="CDD" id="cd08956">
    <property type="entry name" value="KR_3_FAS_SDR_x"/>
    <property type="match status" value="2"/>
</dbReference>
<dbReference type="SUPFAM" id="SSF52151">
    <property type="entry name" value="FabD/lysophospholipase-like"/>
    <property type="match status" value="3"/>
</dbReference>
<feature type="domain" description="PKS/mFAS DH" evidence="9">
    <location>
        <begin position="3599"/>
        <end position="3865"/>
    </location>
</feature>
<name>A0A6I4W262_9ACTN</name>
<dbReference type="Gene3D" id="1.10.1200.10">
    <property type="entry name" value="ACP-like"/>
    <property type="match status" value="3"/>
</dbReference>
<dbReference type="InterPro" id="IPR009081">
    <property type="entry name" value="PP-bd_ACP"/>
</dbReference>
<evidence type="ECO:0000259" key="9">
    <source>
        <dbReference type="PROSITE" id="PS52019"/>
    </source>
</evidence>
<keyword evidence="5" id="KW-0012">Acyltransferase</keyword>
<dbReference type="OrthoDB" id="4537517at2"/>
<dbReference type="Proteomes" id="UP000431901">
    <property type="component" value="Unassembled WGS sequence"/>
</dbReference>
<dbReference type="PROSITE" id="PS52004">
    <property type="entry name" value="KS3_2"/>
    <property type="match status" value="3"/>
</dbReference>
<dbReference type="SMART" id="SM00827">
    <property type="entry name" value="PKS_AT"/>
    <property type="match status" value="3"/>
</dbReference>
<dbReference type="Pfam" id="PF08240">
    <property type="entry name" value="ADH_N"/>
    <property type="match status" value="1"/>
</dbReference>
<dbReference type="InterPro" id="IPR020807">
    <property type="entry name" value="PKS_DH"/>
</dbReference>
<evidence type="ECO:0000256" key="1">
    <source>
        <dbReference type="ARBA" id="ARBA00022450"/>
    </source>
</evidence>
<dbReference type="SMART" id="SM00822">
    <property type="entry name" value="PKS_KR"/>
    <property type="match status" value="2"/>
</dbReference>
<dbReference type="GO" id="GO:0016491">
    <property type="term" value="F:oxidoreductase activity"/>
    <property type="evidence" value="ECO:0007669"/>
    <property type="project" value="InterPro"/>
</dbReference>
<dbReference type="Pfam" id="PF22953">
    <property type="entry name" value="SpnB_Rossmann"/>
    <property type="match status" value="2"/>
</dbReference>
<dbReference type="SUPFAM" id="SSF51735">
    <property type="entry name" value="NAD(P)-binding Rossmann-fold domains"/>
    <property type="match status" value="5"/>
</dbReference>
<dbReference type="InterPro" id="IPR036291">
    <property type="entry name" value="NAD(P)-bd_dom_sf"/>
</dbReference>
<evidence type="ECO:0000313" key="10">
    <source>
        <dbReference type="EMBL" id="MXQ63511.1"/>
    </source>
</evidence>
<dbReference type="Gene3D" id="3.40.50.11460">
    <property type="match status" value="1"/>
</dbReference>
<dbReference type="Pfam" id="PF08659">
    <property type="entry name" value="KR"/>
    <property type="match status" value="2"/>
</dbReference>
<evidence type="ECO:0000259" key="7">
    <source>
        <dbReference type="PROSITE" id="PS50075"/>
    </source>
</evidence>
<dbReference type="InterPro" id="IPR016036">
    <property type="entry name" value="Malonyl_transacylase_ACP-bd"/>
</dbReference>
<feature type="domain" description="Carrier" evidence="7">
    <location>
        <begin position="2619"/>
        <end position="2694"/>
    </location>
</feature>
<dbReference type="FunFam" id="3.40.47.10:FF:000019">
    <property type="entry name" value="Polyketide synthase type I"/>
    <property type="match status" value="2"/>
</dbReference>
<dbReference type="InterPro" id="IPR014030">
    <property type="entry name" value="Ketoacyl_synth_N"/>
</dbReference>
<dbReference type="SMART" id="SM00829">
    <property type="entry name" value="PKS_ER"/>
    <property type="match status" value="1"/>
</dbReference>
<dbReference type="CDD" id="cd00833">
    <property type="entry name" value="PKS"/>
    <property type="match status" value="3"/>
</dbReference>
<sequence>MGSRATANDGHSFDPEDAIAIVGMACRYPGAANPDEFWDLLRTGGQTVAETPAERRALWASTGAPDDGDRWPRHGSFLSGVDRFDPAFFRLSPREAAAMDPQQRLMLELGWEAVEDARIVPADLRGARVGVFVGAIWDDYARLAYRDGARASTQHTMTGVHRGIIANRLSYVLGVRGPSMVVDSGQSSSLVAVHLACESLRRGEADAAVAGGVNLALLPESSVVSGAWGGLSPDGRCYTFDARANGYVRGEGGGAVLLRRLGDALADGDRIYCVVRGGAVNNGAGSSLTTPAAPAQEDVLRAAYRRAGVAAADVQYVELHGTGTPLGDPIEAAALGAVLGAGRAPGRPLPVGSVKTNVGHLEGAAGITGLIKTALSLRRRELPPSLNFAAPNPAIPLDDLNLSVRREPGAWPDADRTLVAGVSAFGMGGTNCHVVLSEGPREAASASAPPAPATGVPVTPWILSGRSAEALRGQASRLSDAAPAAAPADVGWSLATTRTLFDHRAVVLGGTRDALLAGVDALAAGDPAPDVVSGEVAGGGLGVLFTGQGAQRAGMGLELHAAFPAYAAAFDEVCALADPLLGRSLREVIASGDGLDRTAFTQIALFAVEVAAFRLVESWGVRPAWVSGHSVGEIAAAHVAGVLSAADAVRLVVARGRLMQALPAGGAMLAVEAPEEDVLELLGDGGRVAVAAVNGPASVVVAGDEREIDRIRDAVRAQGRRSKRLNVSHAFHSPLMDPMLDDFRAVVADLSFAAPQMTVVSAVTGRIAADELRSPDYWVRHARVPVRFLDAVRAMEAAGAATLLELGPDAVLAPMAAECAVAPGAVRAVPLLRADRDEPGAALTALAHLFVRGVDVAWPALFAGTGARTVDLPTYAFQRRRYWVDAPAPSADPEPVRAATDTAGLVARHVAVALGYSADERVPFRTSFSDLGFDSMTAVEFRNGLAAATGLALPAGLLFDHPTPDALAGYLRARLAGETGEPDDLADVAGSDEPIAIVGMACRFPGGVSSPEELWRLVADGGDAIGAFPSDRGWDVEGLYDPDPGRSGRTYARGGGFLLDASEFDAGFFGISPREALAMDPQQRLLLETAWETLERAGIDPASLHGTSAGVFVGGYGQDYGPRMADAPESVEGHVLTGGTSSVMSGRIAYQLGLTGPALTVDTACSSSLVALHLAVRALRSGECDLALAGGVTVMATPGMFLEFSRQRGLSADGRCKAFAASADGTGWSEGVGLLAVERLSDARRRGHRVLAVVRGSAVNQDGASNGLTAPNGPSQQRVIRRALADARVAAAEVDAVEAHGTGTALGDPIEAEALLATYGRGRADDRPLWLGSLKSNIGHAQAAAGVGGVIKMVMAMRHGVLPQTLHVDEPTPHVDWSAGAVRLLTEARDWPETGSVRRCAVSAFGVSGTNAHVILEQAAEEPAEAVADDAPVVPWVVSGRSEDAVRAQASRLAEFVAAHDVRPVDVAWSLVSGRSVFERRAVVTGSDRQELLAGLDALASGAAPVGAAESTGRVAWVFPGQGAQWAGMGAELLEQSAVFAEALAEVSAAVEEFAGWSVLDVVRQAEDAPSLDRVDVVQPVSFAVMVALARLWESLGVTPDAVIGHSQGEIAAAYVAGGLSLRDAARVVVLRSQLIAGVLAGRGGMASVALPAGQVRERLSGSVQIAVVNGPGSVVVAGDPTELEALLTVLESEGTRVRRLPVDYASHSAQVEAIEDDLLAALAEVEPQELRIPMLSSVTADWLGGSPLDAAYWYRNLRQTVRFQDAVTALIEDGFSAFIEVSSHPVLGVGIQQTAEALDRTVVTVGSLRRDEGGWDAFLSSAAEAFARGVPVDWSAACAGGRWVDVPTYAFQRQRFWLEPGPRTAGDVTAAGLDGVDHLLLGAAVELAGDQSGLILTGSVSLETHPWLADHAVLGTVLLPGTAFVELAISAADRAGCGRVEDLTLSAPLALPEHGDVQLQVVVGAPDEAGHRPVEIHSRSREQDAWTLHASGLLGPAQADPAPLAEWPPADAVEVDVQDGYARVAERGYDYGPTFHGLRRVWKRGAETFAEVVLDEERHADAFAVHPALLDAALHAVLPGFADERRELSLPFAWSGVEVHAAQAASRLRVRLAPAGADGLALQVADGAGAPVATVGALVLRPVSQDALRQATAAHQDSLFHVEWRRTPTGEATAGTGRWASVGAAPVTIGGTRLPSFADLPALAETGDVPDVVVAQPPEPSGDVPHAAWSVASDVLALVRDWLADDRFAGARLVVVTRNAVRAAEADAVEPASSGVWGLLRSAQTENPGRLVLADVDASLDGLPAAVASGEPQVALRDGAVLVPRLARATVGDPVSWDPDGTVLITGGTGGLGALAARHLVAEHGVRSLLLVSRRGLEAPGATDLRDELEASGALVTVAAGDVADRETLSTLLAVIPPERPLTAVIHTAGVLDDGVIGSLTPERLATVFRPKVDAAWNLHELTRDLDLSAFVLYSSVSGLIGGAGQANYAAANTFLDALAEHRRALGLPATSLAWGLWADAGGLTAAMSASDVQRMARSGVATLDAAEGMALFDAATAAGRAAVVPVKLDAVALRARNAAVPAVFRGLVRTPARRGRDAGTSPLAERLAGLSAADRARQLLDLVRRKVADVLGYADPDAVGTDRPFTDIGFDSLTSVELRNQLNAATGLRLPTTLVFDHPTPAEVAGLLAAEFADGPDTARPVTATTARTDEPIAIVGMACRFPGGVSSPQELWRLVADGADAIGTFPTDRGWALDELYDPDPGRPGRTYTRHGGFLRDAGHFDPGFFGISPREALAMDPQQRLLLEIAWETLERAGIDPASLHGTQTGVFAGLMYHDYAPSAREMPADLEGILLTGNTGSVVSGRIAYQLGLTGPALTVDTACSSSLVALHLAVQALRSGECDLALAGGAAVMATPGTFIEFSRQRGLSPDGRCKAFAASADGTGWGEGVGLLAVERLSDARRLGHRVLAVVRGTAVNQDGASNGLTAPNGPSQQRVIRQALASAGLDTADVDAVEAHGTGTALGDPIEAEALLATYGQGRADDRPLWLGSVKSNIGHTQAAAGVAGVIKMVMAMRHGLLPQTLHVDEPSPHVDWSAGAVELLTEPRDWPSGTRRCAVSGFGISGTNAHVILEQVAEEPSDPVADDATVVPWVVSGRTEEALRMQASRLAEFVAASDVRPVDVAWSLVSGRSVFEHRAVVTGADRRELLAGLESLAANGPGAISGTATSTGRVAWVFPGQGAQWAGMGAELLEQSPVFAEVLAEVSAAVQEFAGWSVLDVVRQAEDAPSLDRVDVVQPVSFAVMVALARLWESLGVTPDAVIGHSQGEIAAAYVAGGLSLRDAARVVVLRSQLIAGVLAGRGGMASVALPAGQVHERLSGSVQVAVVNGPGSVVIAGDPTELETLLTTLESEGTRVRRLPVDYASHSAQVEAIETDLLTVLADVEPQEPRIPMLSSVTADWLGDSPLDGAYWYRNLRQTVRFQDAVTALIEDGFSAFIEVSSHPVLGVGIQETAEALDRNVVTVGSLRRDEGGWERFLSSAAEAFVNGIAVDWSEVCAGGRWVDVPTYAFQRERFWLEPGSRAAGDVTAAGLNDVEHPLLGAVVELAGEQGGVILTGSVSLKTHPWLADHAVLGTVLLPGTAFVELAITAADRAGYARIDDLTLAAPLPLPEQGDVQLQVVVGAPDETGRRPVEIHSRPREQDAWTLHASGLLTREPTGAPTLTQWPPADAVEVDVDYARVAERGYDYGPTFQGLQRVWKRGAEIFAEVALDEPADAFAVHPALLDAALHPLLPGIAGEERELSLPFAWSDVEIHATNATHLRVHLTPTGTDGYALHTADAEGAPVATAGSLVLRPVSEQALRRAAGPHRDSLFHLDWTDVPAADAADVAGWALIGPAPVTIGGAELPAHRDLAALAEAGDVPGTVVYEVEPAAGSVPEAVRSSTARVLDVVQRWLADERFADARLVVVTRNAVRAQDADAVDLASSGVWGLLRSAQTEQPGRFVLVDLDGDARDALPAAVASGEEQIAVRDGALRTPRLARPDASLVPPDGTPHWRLGLTARGTLDNLTFLPAPDAARPLRAGEVRIAVRAAGLNFRDVLIALGMYPDETAVPGSEGAGIVLETGPDVTDLAPGDRVFGFLTGGFGPVAVTDRRMLAPMPSAWSFVQAAAIPVVFLTAYYGLVDLGRLRRGDTVLVHAAAGGVGMAATQIARHLGADVYGTASPGKWPVLRADGFTEDRLASSRTLGFAEAFAAATGGRGFDVVLNALAREFVDASLRLLPRGGRFVEMGKTDLRDAAEVARAHPGVEYRAFELMDAGPDRVQEMLREVVGLFERGVLHVPPVTTWDVRRAPDAFRFLSRARNIGKIVLTVPAAPYGDGTVLVTGGTGGLGALAARHLVTEHGVRNLLLVSRRGPDAPGADELRDELTALGARVTIAAADVADRDELAGLLADVPLSAVIHTAGVLDDGVLDALTPDRLATVFRPKVDAAWHLHELTRDRDLSAFVLYSSFAGVAGTAGQANYAAANAFLDALAEHRRARGLPAVSLAWGYWEAASGMTGHLDARDVRRMARDGLVPMPSPAGLDLLDRAQDLGLAAVVPARLDPAARPGEPRGLLRGLAGGIVRRTAAASPDRTGPALTERLAALAPDERLRHLTDVVRDEAAAVLGHTGRDSVDRDRAFKELGFDSLTAVELRNRLNALTGLRLPATVVFDHPTPGELAAAVGARLGLDDTAPDGPSVLAGLTRLKPDLASGEHDDDARRRIAAALRELLDLVGPAGDADQEDLDSASDDELFAFVDERA</sequence>
<dbReference type="Pfam" id="PF16197">
    <property type="entry name" value="KAsynt_C_assoc"/>
    <property type="match status" value="3"/>
</dbReference>
<dbReference type="InterPro" id="IPR011032">
    <property type="entry name" value="GroES-like_sf"/>
</dbReference>
<protein>
    <submittedName>
        <fullName evidence="10">SDR family NAD(P)-dependent oxidoreductase</fullName>
    </submittedName>
</protein>
<feature type="domain" description="PKS/mFAS DH" evidence="9">
    <location>
        <begin position="1879"/>
        <end position="2150"/>
    </location>
</feature>
<evidence type="ECO:0000259" key="8">
    <source>
        <dbReference type="PROSITE" id="PS52004"/>
    </source>
</evidence>
<dbReference type="PANTHER" id="PTHR43775:SF51">
    <property type="entry name" value="INACTIVE PHENOLPHTHIOCEROL SYNTHESIS POLYKETIDE SYNTHASE TYPE I PKS1-RELATED"/>
    <property type="match status" value="1"/>
</dbReference>
<dbReference type="Pfam" id="PF14765">
    <property type="entry name" value="PS-DH"/>
    <property type="match status" value="2"/>
</dbReference>
<dbReference type="PANTHER" id="PTHR43775">
    <property type="entry name" value="FATTY ACID SYNTHASE"/>
    <property type="match status" value="1"/>
</dbReference>
<dbReference type="PROSITE" id="PS00606">
    <property type="entry name" value="KS3_1"/>
    <property type="match status" value="2"/>
</dbReference>
<dbReference type="InterPro" id="IPR057326">
    <property type="entry name" value="KR_dom"/>
</dbReference>
<keyword evidence="3" id="KW-0808">Transferase</keyword>
<dbReference type="GO" id="GO:0031177">
    <property type="term" value="F:phosphopantetheine binding"/>
    <property type="evidence" value="ECO:0007669"/>
    <property type="project" value="InterPro"/>
</dbReference>
<dbReference type="CDD" id="cd05195">
    <property type="entry name" value="enoyl_red"/>
    <property type="match status" value="1"/>
</dbReference>
<dbReference type="GO" id="GO:0004315">
    <property type="term" value="F:3-oxoacyl-[acyl-carrier-protein] synthase activity"/>
    <property type="evidence" value="ECO:0007669"/>
    <property type="project" value="InterPro"/>
</dbReference>
<dbReference type="SMART" id="SM00826">
    <property type="entry name" value="PKS_DH"/>
    <property type="match status" value="2"/>
</dbReference>
<keyword evidence="2" id="KW-0597">Phosphoprotein</keyword>
<dbReference type="SMART" id="SM00823">
    <property type="entry name" value="PKS_PP"/>
    <property type="match status" value="3"/>
</dbReference>
<dbReference type="Gene3D" id="3.40.50.720">
    <property type="entry name" value="NAD(P)-binding Rossmann-like Domain"/>
    <property type="match status" value="2"/>
</dbReference>
<dbReference type="GO" id="GO:0008270">
    <property type="term" value="F:zinc ion binding"/>
    <property type="evidence" value="ECO:0007669"/>
    <property type="project" value="InterPro"/>
</dbReference>
<dbReference type="InterPro" id="IPR001227">
    <property type="entry name" value="Ac_transferase_dom_sf"/>
</dbReference>
<dbReference type="InterPro" id="IPR018201">
    <property type="entry name" value="Ketoacyl_synth_AS"/>
</dbReference>
<feature type="domain" description="Ketosynthase family 3 (KS3)" evidence="8">
    <location>
        <begin position="992"/>
        <end position="1418"/>
    </location>
</feature>
<dbReference type="InterPro" id="IPR049900">
    <property type="entry name" value="PKS_mFAS_DH"/>
</dbReference>
<dbReference type="PROSITE" id="PS00012">
    <property type="entry name" value="PHOSPHOPANTETHEINE"/>
    <property type="match status" value="2"/>
</dbReference>
<reference evidence="10 11" key="1">
    <citation type="submission" date="2019-12" db="EMBL/GenBank/DDBJ databases">
        <title>Nocardia macrotermitis sp. nov. and Nocardia aurantia sp. nov., isolated from the gut of the fungus growing-termite Macrotermes natalensis.</title>
        <authorList>
            <person name="Christine B."/>
            <person name="Rene B."/>
        </authorList>
    </citation>
    <scope>NUCLEOTIDE SEQUENCE [LARGE SCALE GENOMIC DNA]</scope>
    <source>
        <strain evidence="10 11">DSM 102126</strain>
    </source>
</reference>
<dbReference type="Gene3D" id="3.90.180.10">
    <property type="entry name" value="Medium-chain alcohol dehydrogenases, catalytic domain"/>
    <property type="match status" value="1"/>
</dbReference>
<evidence type="ECO:0000256" key="6">
    <source>
        <dbReference type="PROSITE-ProRule" id="PRU01363"/>
    </source>
</evidence>
<feature type="region of interest" description="N-terminal hotdog fold" evidence="6">
    <location>
        <begin position="3599"/>
        <end position="3722"/>
    </location>
</feature>
<dbReference type="InterPro" id="IPR014043">
    <property type="entry name" value="Acyl_transferase_dom"/>
</dbReference>
<dbReference type="SMART" id="SM01294">
    <property type="entry name" value="PKS_PP_betabranch"/>
    <property type="match status" value="3"/>
</dbReference>
<accession>A0A6I4W262</accession>
<dbReference type="InterPro" id="IPR014031">
    <property type="entry name" value="Ketoacyl_synth_C"/>
</dbReference>
<dbReference type="Gene3D" id="3.30.70.3290">
    <property type="match status" value="3"/>
</dbReference>
<feature type="domain" description="Carrier" evidence="7">
    <location>
        <begin position="900"/>
        <end position="975"/>
    </location>
</feature>
<dbReference type="InterPro" id="IPR020806">
    <property type="entry name" value="PKS_PP-bd"/>
</dbReference>
<feature type="region of interest" description="C-terminal hotdog fold" evidence="6">
    <location>
        <begin position="2013"/>
        <end position="2150"/>
    </location>
</feature>
<dbReference type="FunFam" id="1.10.1200.10:FF:000007">
    <property type="entry name" value="Probable polyketide synthase pks17"/>
    <property type="match status" value="2"/>
</dbReference>
<dbReference type="InterPro" id="IPR050091">
    <property type="entry name" value="PKS_NRPS_Biosynth_Enz"/>
</dbReference>
<proteinExistence type="predicted"/>
<organism evidence="10 11">
    <name type="scientific">Actinomadura rayongensis</name>
    <dbReference type="NCBI Taxonomy" id="1429076"/>
    <lineage>
        <taxon>Bacteria</taxon>
        <taxon>Bacillati</taxon>
        <taxon>Actinomycetota</taxon>
        <taxon>Actinomycetes</taxon>
        <taxon>Streptosporangiales</taxon>
        <taxon>Thermomonosporaceae</taxon>
        <taxon>Actinomadura</taxon>
    </lineage>
</organism>
<dbReference type="Gene3D" id="3.40.366.10">
    <property type="entry name" value="Malonyl-Coenzyme A Acyl Carrier Protein, domain 2"/>
    <property type="match status" value="3"/>
</dbReference>
<feature type="domain" description="Carrier" evidence="7">
    <location>
        <begin position="4656"/>
        <end position="4731"/>
    </location>
</feature>
<evidence type="ECO:0000256" key="2">
    <source>
        <dbReference type="ARBA" id="ARBA00022553"/>
    </source>
</evidence>
<dbReference type="InterPro" id="IPR016039">
    <property type="entry name" value="Thiolase-like"/>
</dbReference>
<dbReference type="Pfam" id="PF21089">
    <property type="entry name" value="PKS_DH_N"/>
    <property type="match status" value="2"/>
</dbReference>
<dbReference type="InterPro" id="IPR042104">
    <property type="entry name" value="PKS_dehydratase_sf"/>
</dbReference>
<keyword evidence="1" id="KW-0596">Phosphopantetheine</keyword>
<comment type="caution">
    <text evidence="10">The sequence shown here is derived from an EMBL/GenBank/DDBJ whole genome shotgun (WGS) entry which is preliminary data.</text>
</comment>
<dbReference type="Gene3D" id="3.40.47.10">
    <property type="match status" value="3"/>
</dbReference>
<feature type="active site" description="Proton donor; for dehydratase activity" evidence="6">
    <location>
        <position position="2072"/>
    </location>
</feature>
<gene>
    <name evidence="10" type="ORF">GQ466_05660</name>
</gene>
<dbReference type="Pfam" id="PF00698">
    <property type="entry name" value="Acyl_transf_1"/>
    <property type="match status" value="3"/>
</dbReference>
<dbReference type="Pfam" id="PF00109">
    <property type="entry name" value="ketoacyl-synt"/>
    <property type="match status" value="3"/>
</dbReference>
<dbReference type="SMART" id="SM00825">
    <property type="entry name" value="PKS_KS"/>
    <property type="match status" value="3"/>
</dbReference>
<dbReference type="InterPro" id="IPR049552">
    <property type="entry name" value="PKS_DH_N"/>
</dbReference>
<dbReference type="SUPFAM" id="SSF47336">
    <property type="entry name" value="ACP-like"/>
    <property type="match status" value="3"/>
</dbReference>
<dbReference type="EMBL" id="WUTW01000001">
    <property type="protein sequence ID" value="MXQ63511.1"/>
    <property type="molecule type" value="Genomic_DNA"/>
</dbReference>
<dbReference type="Pfam" id="PF00550">
    <property type="entry name" value="PP-binding"/>
    <property type="match status" value="3"/>
</dbReference>
<dbReference type="InterPro" id="IPR016035">
    <property type="entry name" value="Acyl_Trfase/lysoPLipase"/>
</dbReference>
<dbReference type="InterPro" id="IPR036736">
    <property type="entry name" value="ACP-like_sf"/>
</dbReference>